<organism evidence="1 2">
    <name type="scientific">Babjeviella inositovora NRRL Y-12698</name>
    <dbReference type="NCBI Taxonomy" id="984486"/>
    <lineage>
        <taxon>Eukaryota</taxon>
        <taxon>Fungi</taxon>
        <taxon>Dikarya</taxon>
        <taxon>Ascomycota</taxon>
        <taxon>Saccharomycotina</taxon>
        <taxon>Pichiomycetes</taxon>
        <taxon>Serinales incertae sedis</taxon>
        <taxon>Babjeviella</taxon>
    </lineage>
</organism>
<accession>A0A1E3QLX4</accession>
<keyword evidence="2" id="KW-1185">Reference proteome</keyword>
<dbReference type="GeneID" id="30145089"/>
<sequence>MNVTLLGDVPDQYSHKADERAAQLRGRSMATAMTYDTHFLPEIDGFVPLSFVSTRENRFNFENQRDGFEIGDQMDADDTYGNAQLRLNEPYDQQMTLTFLHLLQVPAVSDEKIVIPFNLRERHLQYGGIYVSSERAPTKPAKRKVDISYDYGEDSDTEDSLVNIQRTNLRKKVRVMNEKVGEELFQELRFVPQPVLEKSHGSKRPFEVKPQEVKPQEVKLLPKEPVLHLQGLKTDTNAAANAPLAPVRMTHIIRQTPFVEPAYTNCECILEISPFEANQLLHMLDLHAAHLIDPPNPFLQAFIDKAQQFVLGEVLLDFKLYLYARVHGCRYGEKSLPLETRKEFCLVAHRVLQKTVDPFPGGLANPLLGNATSIAHSITNQASKFVAALNLSLPEAKVQTAVDRASYFAGGFRNERYKHKLLTFDVNHVILKRLLEDD</sequence>
<evidence type="ECO:0000313" key="2">
    <source>
        <dbReference type="Proteomes" id="UP000094336"/>
    </source>
</evidence>
<dbReference type="Proteomes" id="UP000094336">
    <property type="component" value="Unassembled WGS sequence"/>
</dbReference>
<protein>
    <submittedName>
        <fullName evidence="1">Uncharacterized protein</fullName>
    </submittedName>
</protein>
<dbReference type="RefSeq" id="XP_018984024.1">
    <property type="nucleotide sequence ID" value="XM_019127236.1"/>
</dbReference>
<dbReference type="AlphaFoldDB" id="A0A1E3QLX4"/>
<evidence type="ECO:0000313" key="1">
    <source>
        <dbReference type="EMBL" id="ODQ78696.1"/>
    </source>
</evidence>
<name>A0A1E3QLX4_9ASCO</name>
<dbReference type="EMBL" id="KV454434">
    <property type="protein sequence ID" value="ODQ78696.1"/>
    <property type="molecule type" value="Genomic_DNA"/>
</dbReference>
<reference evidence="2" key="1">
    <citation type="submission" date="2016-05" db="EMBL/GenBank/DDBJ databases">
        <title>Comparative genomics of biotechnologically important yeasts.</title>
        <authorList>
            <consortium name="DOE Joint Genome Institute"/>
            <person name="Riley R."/>
            <person name="Haridas S."/>
            <person name="Wolfe K.H."/>
            <person name="Lopes M.R."/>
            <person name="Hittinger C.T."/>
            <person name="Goker M."/>
            <person name="Salamov A."/>
            <person name="Wisecaver J."/>
            <person name="Long T.M."/>
            <person name="Aerts A.L."/>
            <person name="Barry K."/>
            <person name="Choi C."/>
            <person name="Clum A."/>
            <person name="Coughlan A.Y."/>
            <person name="Deshpande S."/>
            <person name="Douglass A.P."/>
            <person name="Hanson S.J."/>
            <person name="Klenk H.-P."/>
            <person name="Labutti K."/>
            <person name="Lapidus A."/>
            <person name="Lindquist E."/>
            <person name="Lipzen A."/>
            <person name="Meier-Kolthoff J.P."/>
            <person name="Ohm R.A."/>
            <person name="Otillar R.P."/>
            <person name="Pangilinan J."/>
            <person name="Peng Y."/>
            <person name="Rokas A."/>
            <person name="Rosa C.A."/>
            <person name="Scheuner C."/>
            <person name="Sibirny A.A."/>
            <person name="Slot J.C."/>
            <person name="Stielow J.B."/>
            <person name="Sun H."/>
            <person name="Kurtzman C.P."/>
            <person name="Blackwell M."/>
            <person name="Grigoriev I.V."/>
            <person name="Jeffries T.W."/>
        </authorList>
    </citation>
    <scope>NUCLEOTIDE SEQUENCE [LARGE SCALE GENOMIC DNA]</scope>
    <source>
        <strain evidence="2">NRRL Y-12698</strain>
    </source>
</reference>
<gene>
    <name evidence="1" type="ORF">BABINDRAFT_152137</name>
</gene>
<proteinExistence type="predicted"/>